<evidence type="ECO:0000313" key="1">
    <source>
        <dbReference type="EMBL" id="WIA17979.1"/>
    </source>
</evidence>
<dbReference type="EMBL" id="CP126216">
    <property type="protein sequence ID" value="WIA17979.1"/>
    <property type="molecule type" value="Genomic_DNA"/>
</dbReference>
<organism evidence="1 2">
    <name type="scientific">Tetradesmus obliquus</name>
    <name type="common">Green alga</name>
    <name type="synonym">Acutodesmus obliquus</name>
    <dbReference type="NCBI Taxonomy" id="3088"/>
    <lineage>
        <taxon>Eukaryota</taxon>
        <taxon>Viridiplantae</taxon>
        <taxon>Chlorophyta</taxon>
        <taxon>core chlorophytes</taxon>
        <taxon>Chlorophyceae</taxon>
        <taxon>CS clade</taxon>
        <taxon>Sphaeropleales</taxon>
        <taxon>Scenedesmaceae</taxon>
        <taxon>Tetradesmus</taxon>
    </lineage>
</organism>
<gene>
    <name evidence="1" type="ORF">OEZ85_009468</name>
</gene>
<dbReference type="Proteomes" id="UP001244341">
    <property type="component" value="Chromosome 9b"/>
</dbReference>
<keyword evidence="2" id="KW-1185">Reference proteome</keyword>
<sequence>MLPVVSEQHCSTGTGDTRGALLSLVESEQCVLQLSMAMAGAGQETWRLGKRRKTKIDAELTLDVFCKDLPQQISTLWSVLAAAGYATIMPDEQQQQEIVAYMRGCIRIKGKGLASKQDESIRFEPSNDKAREVTKGHGELLVVAELRMTTSDLVAAAAVIGGLAWLKGTFRSEPVSTFHCAMLRLAGGKKEKVGSILQHDTFVQSHECGEVLDVLAAVNRELCLLGDKTLSSGASA</sequence>
<reference evidence="1 2" key="1">
    <citation type="submission" date="2023-05" db="EMBL/GenBank/DDBJ databases">
        <title>A 100% complete, gapless, phased diploid assembly of the Scenedesmus obliquus UTEX 3031 genome.</title>
        <authorList>
            <person name="Biondi T.C."/>
            <person name="Hanschen E.R."/>
            <person name="Kwon T."/>
            <person name="Eng W."/>
            <person name="Kruse C.P.S."/>
            <person name="Koehler S.I."/>
            <person name="Kunde Y."/>
            <person name="Gleasner C.D."/>
            <person name="You Mak K.T."/>
            <person name="Polle J."/>
            <person name="Hovde B.T."/>
            <person name="Starkenburg S.R."/>
        </authorList>
    </citation>
    <scope>NUCLEOTIDE SEQUENCE [LARGE SCALE GENOMIC DNA]</scope>
    <source>
        <strain evidence="1 2">DOE0152z</strain>
    </source>
</reference>
<name>A0ABY8U931_TETOB</name>
<protein>
    <submittedName>
        <fullName evidence="1">Uncharacterized protein</fullName>
    </submittedName>
</protein>
<evidence type="ECO:0000313" key="2">
    <source>
        <dbReference type="Proteomes" id="UP001244341"/>
    </source>
</evidence>
<accession>A0ABY8U931</accession>
<proteinExistence type="predicted"/>